<dbReference type="OrthoDB" id="48102at2759"/>
<dbReference type="PaxDb" id="2850-Phatr40354"/>
<feature type="compositionally biased region" description="Polar residues" evidence="1">
    <location>
        <begin position="35"/>
        <end position="46"/>
    </location>
</feature>
<feature type="region of interest" description="Disordered" evidence="1">
    <location>
        <begin position="33"/>
        <end position="73"/>
    </location>
</feature>
<evidence type="ECO:0000313" key="2">
    <source>
        <dbReference type="EMBL" id="EEC44165.1"/>
    </source>
</evidence>
<reference evidence="3" key="2">
    <citation type="submission" date="2008-08" db="EMBL/GenBank/DDBJ databases">
        <authorList>
            <consortium name="Diatom Consortium"/>
            <person name="Grigoriev I."/>
            <person name="Grimwood J."/>
            <person name="Kuo A."/>
            <person name="Otillar R.P."/>
            <person name="Salamov A."/>
            <person name="Detter J.C."/>
            <person name="Lindquist E."/>
            <person name="Shapiro H."/>
            <person name="Lucas S."/>
            <person name="Glavina del Rio T."/>
            <person name="Pitluck S."/>
            <person name="Rokhsar D."/>
            <person name="Bowler C."/>
        </authorList>
    </citation>
    <scope>GENOME REANNOTATION</scope>
    <source>
        <strain evidence="3">CCAP 1055/1</strain>
    </source>
</reference>
<dbReference type="HOGENOM" id="CLU_822489_0_0_1"/>
<dbReference type="RefSeq" id="XP_002184416.1">
    <property type="nucleotide sequence ID" value="XM_002184380.1"/>
</dbReference>
<dbReference type="EMBL" id="CM000625">
    <property type="protein sequence ID" value="EEC44165.1"/>
    <property type="molecule type" value="Genomic_DNA"/>
</dbReference>
<gene>
    <name evidence="2" type="ORF">PHATRDRAFT_40354</name>
</gene>
<feature type="region of interest" description="Disordered" evidence="1">
    <location>
        <begin position="301"/>
        <end position="326"/>
    </location>
</feature>
<dbReference type="GeneID" id="7198255"/>
<dbReference type="Proteomes" id="UP000000759">
    <property type="component" value="Chromosome 23"/>
</dbReference>
<organism evidence="2 3">
    <name type="scientific">Phaeodactylum tricornutum (strain CCAP 1055/1)</name>
    <dbReference type="NCBI Taxonomy" id="556484"/>
    <lineage>
        <taxon>Eukaryota</taxon>
        <taxon>Sar</taxon>
        <taxon>Stramenopiles</taxon>
        <taxon>Ochrophyta</taxon>
        <taxon>Bacillariophyta</taxon>
        <taxon>Bacillariophyceae</taxon>
        <taxon>Bacillariophycidae</taxon>
        <taxon>Naviculales</taxon>
        <taxon>Phaeodactylaceae</taxon>
        <taxon>Phaeodactylum</taxon>
    </lineage>
</organism>
<dbReference type="InParanoid" id="B7GB74"/>
<dbReference type="KEGG" id="pti:PHATRDRAFT_40354"/>
<keyword evidence="3" id="KW-1185">Reference proteome</keyword>
<evidence type="ECO:0000313" key="3">
    <source>
        <dbReference type="Proteomes" id="UP000000759"/>
    </source>
</evidence>
<dbReference type="AlphaFoldDB" id="B7GB74"/>
<sequence length="338" mass="37611">MRFLLHPRCLPAKLALRSSNNGLANAVRQGRLPTSVVTQHGDTTSHQAKRVEKEPVDALSPSLLPSSTTATSGSRRAWGQQCSVNCGCVVRFEASIRHDSLIESVSYVAKQVLTTRTLTSPAKAAKSVGETDASSGHLEPLLTTKGRPMFQECRCETVHSLSSLIVEELNRTKLPWSTAKNWLEFSSTRSSDSFRTTVLQTQGLPRTHTHCFDVVEEALTALLKGHLPRPRKAATPFAAKNLRLLDVDGNVNERHWHDDRDYASYGLSFRLWKDQEENYQVIQPRSLSTLNLLDLTSNGTIHTDRSSSSRRRAGKSASPPQDWVSYVDELYEEDDESA</sequence>
<evidence type="ECO:0000256" key="1">
    <source>
        <dbReference type="SAM" id="MobiDB-lite"/>
    </source>
</evidence>
<feature type="compositionally biased region" description="Low complexity" evidence="1">
    <location>
        <begin position="58"/>
        <end position="73"/>
    </location>
</feature>
<name>B7GB74_PHATC</name>
<protein>
    <submittedName>
        <fullName evidence="2">Uncharacterized protein</fullName>
    </submittedName>
</protein>
<accession>B7GB74</accession>
<reference evidence="2 3" key="1">
    <citation type="journal article" date="2008" name="Nature">
        <title>The Phaeodactylum genome reveals the evolutionary history of diatom genomes.</title>
        <authorList>
            <person name="Bowler C."/>
            <person name="Allen A.E."/>
            <person name="Badger J.H."/>
            <person name="Grimwood J."/>
            <person name="Jabbari K."/>
            <person name="Kuo A."/>
            <person name="Maheswari U."/>
            <person name="Martens C."/>
            <person name="Maumus F."/>
            <person name="Otillar R.P."/>
            <person name="Rayko E."/>
            <person name="Salamov A."/>
            <person name="Vandepoele K."/>
            <person name="Beszteri B."/>
            <person name="Gruber A."/>
            <person name="Heijde M."/>
            <person name="Katinka M."/>
            <person name="Mock T."/>
            <person name="Valentin K."/>
            <person name="Verret F."/>
            <person name="Berges J.A."/>
            <person name="Brownlee C."/>
            <person name="Cadoret J.P."/>
            <person name="Chiovitti A."/>
            <person name="Choi C.J."/>
            <person name="Coesel S."/>
            <person name="De Martino A."/>
            <person name="Detter J.C."/>
            <person name="Durkin C."/>
            <person name="Falciatore A."/>
            <person name="Fournet J."/>
            <person name="Haruta M."/>
            <person name="Huysman M.J."/>
            <person name="Jenkins B.D."/>
            <person name="Jiroutova K."/>
            <person name="Jorgensen R.E."/>
            <person name="Joubert Y."/>
            <person name="Kaplan A."/>
            <person name="Kroger N."/>
            <person name="Kroth P.G."/>
            <person name="La Roche J."/>
            <person name="Lindquist E."/>
            <person name="Lommer M."/>
            <person name="Martin-Jezequel V."/>
            <person name="Lopez P.J."/>
            <person name="Lucas S."/>
            <person name="Mangogna M."/>
            <person name="McGinnis K."/>
            <person name="Medlin L.K."/>
            <person name="Montsant A."/>
            <person name="Oudot-Le Secq M.P."/>
            <person name="Napoli C."/>
            <person name="Obornik M."/>
            <person name="Parker M.S."/>
            <person name="Petit J.L."/>
            <person name="Porcel B.M."/>
            <person name="Poulsen N."/>
            <person name="Robison M."/>
            <person name="Rychlewski L."/>
            <person name="Rynearson T.A."/>
            <person name="Schmutz J."/>
            <person name="Shapiro H."/>
            <person name="Siaut M."/>
            <person name="Stanley M."/>
            <person name="Sussman M.R."/>
            <person name="Taylor A.R."/>
            <person name="Vardi A."/>
            <person name="von Dassow P."/>
            <person name="Vyverman W."/>
            <person name="Willis A."/>
            <person name="Wyrwicz L.S."/>
            <person name="Rokhsar D.S."/>
            <person name="Weissenbach J."/>
            <person name="Armbrust E.V."/>
            <person name="Green B.R."/>
            <person name="Van de Peer Y."/>
            <person name="Grigoriev I.V."/>
        </authorList>
    </citation>
    <scope>NUCLEOTIDE SEQUENCE [LARGE SCALE GENOMIC DNA]</scope>
    <source>
        <strain evidence="2 3">CCAP 1055/1</strain>
    </source>
</reference>
<proteinExistence type="predicted"/>